<evidence type="ECO:0000256" key="11">
    <source>
        <dbReference type="RuleBase" id="RU003357"/>
    </source>
</evidence>
<dbReference type="InterPro" id="IPR036942">
    <property type="entry name" value="Beta-barrel_TonB_sf"/>
</dbReference>
<dbReference type="AlphaFoldDB" id="A0A0M6YBH1"/>
<feature type="chain" id="PRO_5005807678" evidence="12">
    <location>
        <begin position="28"/>
        <end position="675"/>
    </location>
</feature>
<evidence type="ECO:0000313" key="16">
    <source>
        <dbReference type="Proteomes" id="UP000048926"/>
    </source>
</evidence>
<name>A0A0M6YBH1_9HYPH</name>
<dbReference type="PROSITE" id="PS52016">
    <property type="entry name" value="TONB_DEPENDENT_REC_3"/>
    <property type="match status" value="1"/>
</dbReference>
<dbReference type="Gene3D" id="2.40.170.20">
    <property type="entry name" value="TonB-dependent receptor, beta-barrel domain"/>
    <property type="match status" value="1"/>
</dbReference>
<comment type="subcellular location">
    <subcellularLocation>
        <location evidence="1 10">Cell outer membrane</location>
        <topology evidence="1 10">Multi-pass membrane protein</topology>
    </subcellularLocation>
</comment>
<dbReference type="GO" id="GO:0009279">
    <property type="term" value="C:cell outer membrane"/>
    <property type="evidence" value="ECO:0007669"/>
    <property type="project" value="UniProtKB-SubCell"/>
</dbReference>
<keyword evidence="9 10" id="KW-0998">Cell outer membrane</keyword>
<dbReference type="PANTHER" id="PTHR30069:SF41">
    <property type="entry name" value="HEME_HEMOPEXIN UTILIZATION PROTEIN C"/>
    <property type="match status" value="1"/>
</dbReference>
<keyword evidence="5 10" id="KW-0812">Transmembrane</keyword>
<feature type="signal peptide" evidence="12">
    <location>
        <begin position="1"/>
        <end position="27"/>
    </location>
</feature>
<feature type="domain" description="TonB-dependent receptor-like beta-barrel" evidence="13">
    <location>
        <begin position="266"/>
        <end position="637"/>
    </location>
</feature>
<evidence type="ECO:0000313" key="15">
    <source>
        <dbReference type="EMBL" id="CTQ46779.1"/>
    </source>
</evidence>
<dbReference type="Proteomes" id="UP000048926">
    <property type="component" value="Unassembled WGS sequence"/>
</dbReference>
<dbReference type="InterPro" id="IPR039426">
    <property type="entry name" value="TonB-dep_rcpt-like"/>
</dbReference>
<keyword evidence="4 10" id="KW-1134">Transmembrane beta strand</keyword>
<sequence length="675" mass="73093">MLDRVRLSLLFTGTVLQSALLAGGASAQDPASSPETAQATTLQTILVTPGVSEENDEHLGAADRANSIYISAEDLQLTNPQNLKDVFAGDASISVGGAMGPTQKVYVNSIDELNLAVTVDGVLQNNRVFHHNTTNYIDPTLLKSVRVDPGVAPADAGPGALGGSIVYETVDVGDLLEEGRFYGGYASLSYDTNSNAFTEAGAGYVRYEGLELLGYIKNANGDNYTAGNGEEMEGTAPDFLSYLAKGAFESSEGHRFEFSAQQVQDDAQRPYRANFGGLPSAEPATRLYDISQQTYSGRYEYVNGTGLFDPAVVIGYSESSTDIPYFYHRRSGSLLNIESDGNAWTWSGKVENTFHLSEDHKITAGVDFYNSESEYSDALYSPDGYKEKARDVGFYAQARLSPTDRIRLSFGGRGDQQWFTGVDGTELENFGLSGNAFAAFDLTEQITLSAGYSNVFGGIDLEENYIFDSISSYDGLKPVRSQNLIAGVKFAHNGFTLSGDVYQTDFENYREFASSTVYNTDFRVQGFKLGAGYAWDDGFVKVSYSNSDLKVDGDYVDSYSASDVGAPIGQVISAEVVHTFTDFGVTVGSSIDAALDYDGTEDAGESSLPGYFVANAFAEYKPQQVAQLTLRLEANNIFDEAYASRSTYGVEYGTDVLTPLYEPGRSFLLKAQVKF</sequence>
<keyword evidence="12" id="KW-0732">Signal</keyword>
<keyword evidence="16" id="KW-1185">Reference proteome</keyword>
<evidence type="ECO:0000256" key="7">
    <source>
        <dbReference type="ARBA" id="ARBA00023136"/>
    </source>
</evidence>
<organism evidence="15 16">
    <name type="scientific">Roseibium aggregatum</name>
    <dbReference type="NCBI Taxonomy" id="187304"/>
    <lineage>
        <taxon>Bacteria</taxon>
        <taxon>Pseudomonadati</taxon>
        <taxon>Pseudomonadota</taxon>
        <taxon>Alphaproteobacteria</taxon>
        <taxon>Hyphomicrobiales</taxon>
        <taxon>Stappiaceae</taxon>
        <taxon>Roseibium</taxon>
    </lineage>
</organism>
<dbReference type="OrthoDB" id="9760494at2"/>
<dbReference type="InterPro" id="IPR000531">
    <property type="entry name" value="Beta-barrel_TonB"/>
</dbReference>
<dbReference type="Pfam" id="PF07715">
    <property type="entry name" value="Plug"/>
    <property type="match status" value="1"/>
</dbReference>
<dbReference type="GO" id="GO:0015344">
    <property type="term" value="F:siderophore uptake transmembrane transporter activity"/>
    <property type="evidence" value="ECO:0007669"/>
    <property type="project" value="TreeGrafter"/>
</dbReference>
<evidence type="ECO:0000256" key="1">
    <source>
        <dbReference type="ARBA" id="ARBA00004571"/>
    </source>
</evidence>
<comment type="similarity">
    <text evidence="2 10 11">Belongs to the TonB-dependent receptor family.</text>
</comment>
<dbReference type="InterPro" id="IPR012910">
    <property type="entry name" value="Plug_dom"/>
</dbReference>
<evidence type="ECO:0000256" key="2">
    <source>
        <dbReference type="ARBA" id="ARBA00009810"/>
    </source>
</evidence>
<dbReference type="RefSeq" id="WP_055660842.1">
    <property type="nucleotide sequence ID" value="NZ_CXST01000004.1"/>
</dbReference>
<evidence type="ECO:0000256" key="9">
    <source>
        <dbReference type="ARBA" id="ARBA00023237"/>
    </source>
</evidence>
<feature type="domain" description="TonB-dependent receptor plug" evidence="14">
    <location>
        <begin position="69"/>
        <end position="163"/>
    </location>
</feature>
<reference evidence="16" key="1">
    <citation type="submission" date="2015-07" db="EMBL/GenBank/DDBJ databases">
        <authorList>
            <person name="Rodrigo-Torres Lidia"/>
            <person name="Arahal R.David."/>
        </authorList>
    </citation>
    <scope>NUCLEOTIDE SEQUENCE [LARGE SCALE GENOMIC DNA]</scope>
    <source>
        <strain evidence="16">CECT 4801</strain>
    </source>
</reference>
<dbReference type="GO" id="GO:0044718">
    <property type="term" value="P:siderophore transmembrane transport"/>
    <property type="evidence" value="ECO:0007669"/>
    <property type="project" value="TreeGrafter"/>
</dbReference>
<keyword evidence="8" id="KW-0675">Receptor</keyword>
<keyword evidence="3 10" id="KW-0813">Transport</keyword>
<gene>
    <name evidence="15" type="primary">bhuA</name>
    <name evidence="15" type="ORF">LAL4801_05238</name>
</gene>
<dbReference type="EMBL" id="CXST01000004">
    <property type="protein sequence ID" value="CTQ46779.1"/>
    <property type="molecule type" value="Genomic_DNA"/>
</dbReference>
<dbReference type="Pfam" id="PF00593">
    <property type="entry name" value="TonB_dep_Rec_b-barrel"/>
    <property type="match status" value="1"/>
</dbReference>
<evidence type="ECO:0000256" key="12">
    <source>
        <dbReference type="SAM" id="SignalP"/>
    </source>
</evidence>
<evidence type="ECO:0000259" key="14">
    <source>
        <dbReference type="Pfam" id="PF07715"/>
    </source>
</evidence>
<evidence type="ECO:0000256" key="10">
    <source>
        <dbReference type="PROSITE-ProRule" id="PRU01360"/>
    </source>
</evidence>
<proteinExistence type="inferred from homology"/>
<accession>A0A0M6YBH1</accession>
<dbReference type="InterPro" id="IPR037066">
    <property type="entry name" value="Plug_dom_sf"/>
</dbReference>
<evidence type="ECO:0000256" key="6">
    <source>
        <dbReference type="ARBA" id="ARBA00023077"/>
    </source>
</evidence>
<dbReference type="Gene3D" id="2.170.130.10">
    <property type="entry name" value="TonB-dependent receptor, plug domain"/>
    <property type="match status" value="1"/>
</dbReference>
<evidence type="ECO:0000256" key="4">
    <source>
        <dbReference type="ARBA" id="ARBA00022452"/>
    </source>
</evidence>
<evidence type="ECO:0000256" key="8">
    <source>
        <dbReference type="ARBA" id="ARBA00023170"/>
    </source>
</evidence>
<protein>
    <submittedName>
        <fullName evidence="15">Brucella heme uptake protein A</fullName>
    </submittedName>
</protein>
<evidence type="ECO:0000259" key="13">
    <source>
        <dbReference type="Pfam" id="PF00593"/>
    </source>
</evidence>
<dbReference type="SUPFAM" id="SSF56935">
    <property type="entry name" value="Porins"/>
    <property type="match status" value="1"/>
</dbReference>
<keyword evidence="6 11" id="KW-0798">TonB box</keyword>
<evidence type="ECO:0000256" key="3">
    <source>
        <dbReference type="ARBA" id="ARBA00022448"/>
    </source>
</evidence>
<dbReference type="PANTHER" id="PTHR30069">
    <property type="entry name" value="TONB-DEPENDENT OUTER MEMBRANE RECEPTOR"/>
    <property type="match status" value="1"/>
</dbReference>
<evidence type="ECO:0000256" key="5">
    <source>
        <dbReference type="ARBA" id="ARBA00022692"/>
    </source>
</evidence>
<keyword evidence="7 10" id="KW-0472">Membrane</keyword>